<dbReference type="EMBL" id="PDGH01000146">
    <property type="protein sequence ID" value="POB41991.1"/>
    <property type="molecule type" value="Genomic_DNA"/>
</dbReference>
<protein>
    <submittedName>
        <fullName evidence="2">DUF1244 domain-containing protein</fullName>
    </submittedName>
</protein>
<organism evidence="2 3">
    <name type="scientific">Vibrio vulnificus</name>
    <dbReference type="NCBI Taxonomy" id="672"/>
    <lineage>
        <taxon>Bacteria</taxon>
        <taxon>Pseudomonadati</taxon>
        <taxon>Pseudomonadota</taxon>
        <taxon>Gammaproteobacteria</taxon>
        <taxon>Vibrionales</taxon>
        <taxon>Vibrionaceae</taxon>
        <taxon>Vibrio</taxon>
    </lineage>
</organism>
<name>A0A2S3QVU4_VIBVL</name>
<accession>A0A2S3QVU4</accession>
<evidence type="ECO:0000313" key="2">
    <source>
        <dbReference type="EMBL" id="POB41991.1"/>
    </source>
</evidence>
<dbReference type="AlphaFoldDB" id="A0A2S3QVU4"/>
<dbReference type="InterPro" id="IPR023163">
    <property type="entry name" value="SMc04008-like_domain"/>
</dbReference>
<feature type="domain" description="SMc04008-like" evidence="1">
    <location>
        <begin position="42"/>
        <end position="107"/>
    </location>
</feature>
<sequence length="112" mass="13115">MRIKESKVTQFKYQELTQEQQDKLDAAAFRRLLAHLDANKEVQNIDLMILAGFCRNCFSKWYKAEADVLGLDLDLDDARERVYGMTYDEWKTNHQPEATPEQLAAFEAKQKK</sequence>
<dbReference type="InterPro" id="IPR036810">
    <property type="entry name" value="SMc04008-like_sf"/>
</dbReference>
<dbReference type="Gene3D" id="1.10.3340.10">
    <property type="entry name" value="SMc04008-like"/>
    <property type="match status" value="1"/>
</dbReference>
<dbReference type="SUPFAM" id="SSF158757">
    <property type="entry name" value="SMc04008-like"/>
    <property type="match status" value="1"/>
</dbReference>
<comment type="caution">
    <text evidence="2">The sequence shown here is derived from an EMBL/GenBank/DDBJ whole genome shotgun (WGS) entry which is preliminary data.</text>
</comment>
<reference evidence="2 3" key="1">
    <citation type="journal article" date="2018" name="Front. Microbiol.">
        <title>Phylogeny of Vibrio vulnificus from the Analysis of the Core-Genome: Implications for Intra-Species Taxonomy.</title>
        <authorList>
            <person name="Roig F.J."/>
            <person name="Gonzalez-Candelas F."/>
            <person name="Sanjuan E."/>
            <person name="Fouz B."/>
            <person name="Feil E.J."/>
            <person name="Llorens C."/>
            <person name="Baker-Austin C."/>
            <person name="Oliver J.D."/>
            <person name="Danin-Poleg Y."/>
            <person name="Gibas C.J."/>
            <person name="Kashi Y."/>
            <person name="Gulig P.A."/>
            <person name="Morrison S.S."/>
            <person name="Amaro C."/>
        </authorList>
    </citation>
    <scope>NUCLEOTIDE SEQUENCE [LARGE SCALE GENOMIC DNA]</scope>
    <source>
        <strain evidence="2 3">CECT4608</strain>
    </source>
</reference>
<gene>
    <name evidence="2" type="ORF">CRN52_23700</name>
</gene>
<evidence type="ECO:0000313" key="3">
    <source>
        <dbReference type="Proteomes" id="UP000237466"/>
    </source>
</evidence>
<dbReference type="Proteomes" id="UP000237466">
    <property type="component" value="Unassembled WGS sequence"/>
</dbReference>
<proteinExistence type="predicted"/>
<dbReference type="Pfam" id="PF06844">
    <property type="entry name" value="DUF1244"/>
    <property type="match status" value="1"/>
</dbReference>
<evidence type="ECO:0000259" key="1">
    <source>
        <dbReference type="Pfam" id="PF06844"/>
    </source>
</evidence>